<dbReference type="EMBL" id="JANDBC010000001">
    <property type="protein sequence ID" value="MCP9291545.1"/>
    <property type="molecule type" value="Genomic_DNA"/>
</dbReference>
<gene>
    <name evidence="2" type="ORF">NM125_08125</name>
</gene>
<dbReference type="InterPro" id="IPR010262">
    <property type="entry name" value="Arylsulfotransferase_bact"/>
</dbReference>
<dbReference type="SUPFAM" id="SSF75011">
    <property type="entry name" value="3-carboxy-cis,cis-mucoante lactonizing enzyme"/>
    <property type="match status" value="1"/>
</dbReference>
<reference evidence="2" key="1">
    <citation type="submission" date="2022-06" db="EMBL/GenBank/DDBJ databases">
        <title>Gracilimonas sp. CAU 1638 isolated from sea sediment.</title>
        <authorList>
            <person name="Kim W."/>
        </authorList>
    </citation>
    <scope>NUCLEOTIDE SEQUENCE</scope>
    <source>
        <strain evidence="2">CAU 1638</strain>
    </source>
</reference>
<dbReference type="AlphaFoldDB" id="A0A9X2L3H2"/>
<dbReference type="InterPro" id="IPR035391">
    <property type="entry name" value="Arylsulfotran_N"/>
</dbReference>
<dbReference type="PANTHER" id="PTHR35340">
    <property type="entry name" value="PQQ ENZYME REPEAT PROTEIN-RELATED"/>
    <property type="match status" value="1"/>
</dbReference>
<evidence type="ECO:0000313" key="3">
    <source>
        <dbReference type="Proteomes" id="UP001139125"/>
    </source>
</evidence>
<dbReference type="RefSeq" id="WP_255134410.1">
    <property type="nucleotide sequence ID" value="NZ_JANDBC010000001.1"/>
</dbReference>
<sequence length="512" mass="58216">MKQCLPLLVIVSLFFVDCSKNSTGPDIPVLSDILLEENVTVNPSGYAPLTAMINIETQVSVTIRIEVMGKDEHSGIYHAIEGHRTMHEIPVLGLYANSKNIVRLTFYSNNWKEIGSKEYSVETEALSPDMPQVEIDVANLSQMAEGWTFVSYFGFEKGGTANPQRPFIFDVNGDIRWYLDFSNHPVLGSLFYDDGMERLQNGNLYFGDGSSDKIYEINMFGDILNSWDMPGYGFHHEVTEKPDGNFIATVNKLGADTIEDYLIEIDRESNEITTVWDLNVSLQYSRRTFTNNDEDWFHANAVEYSEDDDCIIVSGRTQGVVKLTRENEVVWIMSPHRGWATSGRGEDLNQYLLQPLDSEGNLIKSINVMDGFYNHTDFEWNWYQHAPQLMPNGNIMLFDNGDNRNYRNTGPYSRAVEYEVNESDMTIQQIWQYGKERGGETYSRIVSDVDYDPGSGHVFFSPGAVHNSSTYGKVVEVDYLSGDVLFEATITPPAPLFIITFHRTERMKIYAN</sequence>
<dbReference type="PANTHER" id="PTHR35340:SF10">
    <property type="entry name" value="CYTOPLASMIC PROTEIN"/>
    <property type="match status" value="1"/>
</dbReference>
<evidence type="ECO:0000313" key="2">
    <source>
        <dbReference type="EMBL" id="MCP9291545.1"/>
    </source>
</evidence>
<proteinExistence type="predicted"/>
<dbReference type="InterPro" id="IPR053143">
    <property type="entry name" value="Arylsulfate_ST"/>
</dbReference>
<feature type="domain" description="Arylsulfotransferase N-terminal" evidence="1">
    <location>
        <begin position="39"/>
        <end position="123"/>
    </location>
</feature>
<organism evidence="2 3">
    <name type="scientific">Gracilimonas sediminicola</name>
    <dbReference type="NCBI Taxonomy" id="2952158"/>
    <lineage>
        <taxon>Bacteria</taxon>
        <taxon>Pseudomonadati</taxon>
        <taxon>Balneolota</taxon>
        <taxon>Balneolia</taxon>
        <taxon>Balneolales</taxon>
        <taxon>Balneolaceae</taxon>
        <taxon>Gracilimonas</taxon>
    </lineage>
</organism>
<name>A0A9X2L3H2_9BACT</name>
<accession>A0A9X2L3H2</accession>
<comment type="caution">
    <text evidence="2">The sequence shown here is derived from an EMBL/GenBank/DDBJ whole genome shotgun (WGS) entry which is preliminary data.</text>
</comment>
<dbReference type="GO" id="GO:0004062">
    <property type="term" value="F:aryl sulfotransferase activity"/>
    <property type="evidence" value="ECO:0007669"/>
    <property type="project" value="InterPro"/>
</dbReference>
<protein>
    <submittedName>
        <fullName evidence="2">Aryl-sulfate sulfotransferase</fullName>
    </submittedName>
</protein>
<dbReference type="Proteomes" id="UP001139125">
    <property type="component" value="Unassembled WGS sequence"/>
</dbReference>
<dbReference type="InterPro" id="IPR038477">
    <property type="entry name" value="ASST_N_sf"/>
</dbReference>
<dbReference type="Pfam" id="PF05935">
    <property type="entry name" value="Arylsulfotrans"/>
    <property type="match status" value="1"/>
</dbReference>
<keyword evidence="3" id="KW-1185">Reference proteome</keyword>
<dbReference type="Pfam" id="PF17425">
    <property type="entry name" value="Arylsulfotran_N"/>
    <property type="match status" value="1"/>
</dbReference>
<dbReference type="Gene3D" id="2.60.40.3100">
    <property type="entry name" value="Arylsulphate sulphotransferase monomer, N-terminal domain"/>
    <property type="match status" value="1"/>
</dbReference>
<evidence type="ECO:0000259" key="1">
    <source>
        <dbReference type="Pfam" id="PF17425"/>
    </source>
</evidence>